<feature type="compositionally biased region" description="Pro residues" evidence="1">
    <location>
        <begin position="71"/>
        <end position="80"/>
    </location>
</feature>
<feature type="compositionally biased region" description="Low complexity" evidence="1">
    <location>
        <begin position="53"/>
        <end position="70"/>
    </location>
</feature>
<dbReference type="EMBL" id="KN840557">
    <property type="protein sequence ID" value="KIP04963.1"/>
    <property type="molecule type" value="Genomic_DNA"/>
</dbReference>
<keyword evidence="3" id="KW-1185">Reference proteome</keyword>
<evidence type="ECO:0000256" key="1">
    <source>
        <dbReference type="SAM" id="MobiDB-lite"/>
    </source>
</evidence>
<name>A0A0C3PGQ5_PHLG1</name>
<protein>
    <submittedName>
        <fullName evidence="2">Uncharacterized protein</fullName>
    </submittedName>
</protein>
<feature type="region of interest" description="Disordered" evidence="1">
    <location>
        <begin position="1"/>
        <end position="128"/>
    </location>
</feature>
<gene>
    <name evidence="2" type="ORF">PHLGIDRAFT_19844</name>
</gene>
<accession>A0A0C3PGQ5</accession>
<evidence type="ECO:0000313" key="2">
    <source>
        <dbReference type="EMBL" id="KIP04963.1"/>
    </source>
</evidence>
<dbReference type="HOGENOM" id="CLU_2027542_0_0_1"/>
<dbReference type="Proteomes" id="UP000053257">
    <property type="component" value="Unassembled WGS sequence"/>
</dbReference>
<feature type="compositionally biased region" description="Polar residues" evidence="1">
    <location>
        <begin position="25"/>
        <end position="35"/>
    </location>
</feature>
<sequence>MGMRRRRGAQTYLPGPGGGFVRINRTGNGNMNQAAYQGPRGYNGVVPQPGNYQSGPQPQLQQQQAVYKPPAGEPAPPPYPGKETYAGQSAGNAAPQSGRFAPPPGPPPPDAAHTNDGQGRHGQFSSNY</sequence>
<dbReference type="AlphaFoldDB" id="A0A0C3PGQ5"/>
<organism evidence="2 3">
    <name type="scientific">Phlebiopsis gigantea (strain 11061_1 CR5-6)</name>
    <name type="common">White-rot fungus</name>
    <name type="synonym">Peniophora gigantea</name>
    <dbReference type="NCBI Taxonomy" id="745531"/>
    <lineage>
        <taxon>Eukaryota</taxon>
        <taxon>Fungi</taxon>
        <taxon>Dikarya</taxon>
        <taxon>Basidiomycota</taxon>
        <taxon>Agaricomycotina</taxon>
        <taxon>Agaricomycetes</taxon>
        <taxon>Polyporales</taxon>
        <taxon>Phanerochaetaceae</taxon>
        <taxon>Phlebiopsis</taxon>
    </lineage>
</organism>
<proteinExistence type="predicted"/>
<feature type="compositionally biased region" description="Pro residues" evidence="1">
    <location>
        <begin position="101"/>
        <end position="110"/>
    </location>
</feature>
<reference evidence="2 3" key="1">
    <citation type="journal article" date="2014" name="PLoS Genet.">
        <title>Analysis of the Phlebiopsis gigantea genome, transcriptome and secretome provides insight into its pioneer colonization strategies of wood.</title>
        <authorList>
            <person name="Hori C."/>
            <person name="Ishida T."/>
            <person name="Igarashi K."/>
            <person name="Samejima M."/>
            <person name="Suzuki H."/>
            <person name="Master E."/>
            <person name="Ferreira P."/>
            <person name="Ruiz-Duenas F.J."/>
            <person name="Held B."/>
            <person name="Canessa P."/>
            <person name="Larrondo L.F."/>
            <person name="Schmoll M."/>
            <person name="Druzhinina I.S."/>
            <person name="Kubicek C.P."/>
            <person name="Gaskell J.A."/>
            <person name="Kersten P."/>
            <person name="St John F."/>
            <person name="Glasner J."/>
            <person name="Sabat G."/>
            <person name="Splinter BonDurant S."/>
            <person name="Syed K."/>
            <person name="Yadav J."/>
            <person name="Mgbeahuruike A.C."/>
            <person name="Kovalchuk A."/>
            <person name="Asiegbu F.O."/>
            <person name="Lackner G."/>
            <person name="Hoffmeister D."/>
            <person name="Rencoret J."/>
            <person name="Gutierrez A."/>
            <person name="Sun H."/>
            <person name="Lindquist E."/>
            <person name="Barry K."/>
            <person name="Riley R."/>
            <person name="Grigoriev I.V."/>
            <person name="Henrissat B."/>
            <person name="Kues U."/>
            <person name="Berka R.M."/>
            <person name="Martinez A.T."/>
            <person name="Covert S.F."/>
            <person name="Blanchette R.A."/>
            <person name="Cullen D."/>
        </authorList>
    </citation>
    <scope>NUCLEOTIDE SEQUENCE [LARGE SCALE GENOMIC DNA]</scope>
    <source>
        <strain evidence="2 3">11061_1 CR5-6</strain>
    </source>
</reference>
<feature type="compositionally biased region" description="Polar residues" evidence="1">
    <location>
        <begin position="86"/>
        <end position="95"/>
    </location>
</feature>
<evidence type="ECO:0000313" key="3">
    <source>
        <dbReference type="Proteomes" id="UP000053257"/>
    </source>
</evidence>